<dbReference type="EMBL" id="SNRY01000073">
    <property type="protein sequence ID" value="KAA6348254.1"/>
    <property type="molecule type" value="Genomic_DNA"/>
</dbReference>
<sequence>MKTIDTLSIKMMNALRKGREKLSSEAQGRIRQYVESQRASGAFFVNKNRKEDVYYTVFGLMLAYIFGLKVNPEEAGRQLETVSTDKSDLIHYAAYVRSQMLLKLLNGKQLQLFFTRLLAAGKTEVPVFTSFPHNDMRSPYSQFIRLSLMEDMRQRTGNAKEIIESLRAYKVPSGGYSNLAGGATASVNATAAALSVIGQLEGYHFHDDVDYLYRSQDESGGFCAAGQVSAPDILSTATALFVMQCYGLSPRIHPERFIEAHWLESGGFAPTLLEENSDIEYTFYGILALGSC</sequence>
<protein>
    <recommendedName>
        <fullName evidence="2">Prenyltransferase alpha-alpha toroid domain-containing protein</fullName>
    </recommendedName>
</protein>
<gene>
    <name evidence="3" type="ORF">EZS27_004322</name>
</gene>
<dbReference type="CDD" id="cd00688">
    <property type="entry name" value="ISOPREN_C2_like"/>
    <property type="match status" value="1"/>
</dbReference>
<dbReference type="Gene3D" id="1.50.10.20">
    <property type="match status" value="1"/>
</dbReference>
<dbReference type="Pfam" id="PF00432">
    <property type="entry name" value="Prenyltrans"/>
    <property type="match status" value="2"/>
</dbReference>
<name>A0A5J4SQ26_9ZZZZ</name>
<evidence type="ECO:0000313" key="3">
    <source>
        <dbReference type="EMBL" id="KAA6348254.1"/>
    </source>
</evidence>
<organism evidence="3">
    <name type="scientific">termite gut metagenome</name>
    <dbReference type="NCBI Taxonomy" id="433724"/>
    <lineage>
        <taxon>unclassified sequences</taxon>
        <taxon>metagenomes</taxon>
        <taxon>organismal metagenomes</taxon>
    </lineage>
</organism>
<accession>A0A5J4SQ26</accession>
<reference evidence="3" key="1">
    <citation type="submission" date="2019-03" db="EMBL/GenBank/DDBJ databases">
        <title>Single cell metagenomics reveals metabolic interactions within the superorganism composed of flagellate Streblomastix strix and complex community of Bacteroidetes bacteria on its surface.</title>
        <authorList>
            <person name="Treitli S.C."/>
            <person name="Kolisko M."/>
            <person name="Husnik F."/>
            <person name="Keeling P."/>
            <person name="Hampl V."/>
        </authorList>
    </citation>
    <scope>NUCLEOTIDE SEQUENCE</scope>
    <source>
        <strain evidence="3">STM</strain>
    </source>
</reference>
<comment type="caution">
    <text evidence="3">The sequence shown here is derived from an EMBL/GenBank/DDBJ whole genome shotgun (WGS) entry which is preliminary data.</text>
</comment>
<dbReference type="GO" id="GO:0003824">
    <property type="term" value="F:catalytic activity"/>
    <property type="evidence" value="ECO:0007669"/>
    <property type="project" value="InterPro"/>
</dbReference>
<feature type="domain" description="Prenyltransferase alpha-alpha toroid" evidence="2">
    <location>
        <begin position="209"/>
        <end position="286"/>
    </location>
</feature>
<keyword evidence="1" id="KW-0677">Repeat</keyword>
<dbReference type="AlphaFoldDB" id="A0A5J4SQ26"/>
<evidence type="ECO:0000259" key="2">
    <source>
        <dbReference type="Pfam" id="PF00432"/>
    </source>
</evidence>
<evidence type="ECO:0000256" key="1">
    <source>
        <dbReference type="ARBA" id="ARBA00022737"/>
    </source>
</evidence>
<feature type="domain" description="Prenyltransferase alpha-alpha toroid" evidence="2">
    <location>
        <begin position="128"/>
        <end position="200"/>
    </location>
</feature>
<proteinExistence type="predicted"/>
<dbReference type="SUPFAM" id="SSF48239">
    <property type="entry name" value="Terpenoid cyclases/Protein prenyltransferases"/>
    <property type="match status" value="1"/>
</dbReference>
<dbReference type="InterPro" id="IPR008930">
    <property type="entry name" value="Terpenoid_cyclase/PrenylTrfase"/>
</dbReference>
<dbReference type="InterPro" id="IPR001330">
    <property type="entry name" value="Prenyltrans"/>
</dbReference>